<name>A0A0B7HQN5_9FLAO</name>
<sequence length="27" mass="3273">MSNVEYVYIISNKNKEEIINLERQTDE</sequence>
<dbReference type="EMBL" id="CDOE01000080">
    <property type="protein sequence ID" value="CEN41615.1"/>
    <property type="molecule type" value="Genomic_DNA"/>
</dbReference>
<evidence type="ECO:0000313" key="2">
    <source>
        <dbReference type="Proteomes" id="UP000044026"/>
    </source>
</evidence>
<accession>A0A0B7HQN5</accession>
<organism evidence="1 2">
    <name type="scientific">Capnocytophaga canimorsus</name>
    <dbReference type="NCBI Taxonomy" id="28188"/>
    <lineage>
        <taxon>Bacteria</taxon>
        <taxon>Pseudomonadati</taxon>
        <taxon>Bacteroidota</taxon>
        <taxon>Flavobacteriia</taxon>
        <taxon>Flavobacteriales</taxon>
        <taxon>Flavobacteriaceae</taxon>
        <taxon>Capnocytophaga</taxon>
    </lineage>
</organism>
<reference evidence="1 2" key="1">
    <citation type="submission" date="2015-01" db="EMBL/GenBank/DDBJ databases">
        <authorList>
            <person name="Xiang T."/>
            <person name="Song Y."/>
            <person name="Huang L."/>
            <person name="Wang B."/>
            <person name="Wu P."/>
        </authorList>
    </citation>
    <scope>NUCLEOTIDE SEQUENCE [LARGE SCALE GENOMIC DNA]</scope>
    <source>
        <strain evidence="1 2">Cc12</strain>
    </source>
</reference>
<gene>
    <name evidence="1" type="ORF">CCAN12_810114</name>
</gene>
<protein>
    <submittedName>
        <fullName evidence="1">Uncharacterized protein</fullName>
    </submittedName>
</protein>
<proteinExistence type="predicted"/>
<dbReference type="Proteomes" id="UP000044026">
    <property type="component" value="Unassembled WGS sequence"/>
</dbReference>
<evidence type="ECO:0000313" key="1">
    <source>
        <dbReference type="EMBL" id="CEN41615.1"/>
    </source>
</evidence>
<dbReference type="AlphaFoldDB" id="A0A0B7HQN5"/>